<dbReference type="eggNOG" id="COG3682">
    <property type="taxonomic scope" value="Bacteria"/>
</dbReference>
<evidence type="ECO:0000313" key="6">
    <source>
        <dbReference type="Proteomes" id="UP000008457"/>
    </source>
</evidence>
<dbReference type="Pfam" id="PF03965">
    <property type="entry name" value="Penicillinase_R"/>
    <property type="match status" value="1"/>
</dbReference>
<gene>
    <name evidence="5" type="ordered locus">Mahau_0286</name>
</gene>
<dbReference type="KEGG" id="mas:Mahau_0286"/>
<sequence>MSNKMPQISESEWQVMKVLWQNPGLTAAQVSDEVSKENDWSSGTTRTYLRRLVAKEALRFERDKNDSRIYYYYPIISETEAIEHESKSLLGRIVKGKAGIVLASLIKDSDLTPEDINELESILNQRRDEEQ</sequence>
<dbReference type="InterPro" id="IPR036390">
    <property type="entry name" value="WH_DNA-bd_sf"/>
</dbReference>
<comment type="similarity">
    <text evidence="1">Belongs to the BlaI transcriptional regulatory family.</text>
</comment>
<evidence type="ECO:0000256" key="2">
    <source>
        <dbReference type="ARBA" id="ARBA00023015"/>
    </source>
</evidence>
<evidence type="ECO:0000256" key="1">
    <source>
        <dbReference type="ARBA" id="ARBA00011046"/>
    </source>
</evidence>
<keyword evidence="2" id="KW-0805">Transcription regulation</keyword>
<keyword evidence="4" id="KW-0804">Transcription</keyword>
<proteinExistence type="inferred from homology"/>
<dbReference type="AlphaFoldDB" id="F3ZX54"/>
<reference evidence="6" key="1">
    <citation type="submission" date="2010-11" db="EMBL/GenBank/DDBJ databases">
        <title>The complete genome of Mahella australiensis DSM 15567.</title>
        <authorList>
            <consortium name="US DOE Joint Genome Institute (JGI-PGF)"/>
            <person name="Lucas S."/>
            <person name="Copeland A."/>
            <person name="Lapidus A."/>
            <person name="Bruce D."/>
            <person name="Goodwin L."/>
            <person name="Pitluck S."/>
            <person name="Kyrpides N."/>
            <person name="Mavromatis K."/>
            <person name="Pagani I."/>
            <person name="Ivanova N."/>
            <person name="Teshima H."/>
            <person name="Brettin T."/>
            <person name="Detter J.C."/>
            <person name="Han C."/>
            <person name="Tapia R."/>
            <person name="Land M."/>
            <person name="Hauser L."/>
            <person name="Markowitz V."/>
            <person name="Cheng J.-F."/>
            <person name="Hugenholtz P."/>
            <person name="Woyke T."/>
            <person name="Wu D."/>
            <person name="Spring S."/>
            <person name="Pukall R."/>
            <person name="Steenblock K."/>
            <person name="Schneider S."/>
            <person name="Klenk H.-P."/>
            <person name="Eisen J.A."/>
        </authorList>
    </citation>
    <scope>NUCLEOTIDE SEQUENCE [LARGE SCALE GENOMIC DNA]</scope>
    <source>
        <strain evidence="6">DSM 15567 / CIP 107919 / 50-1 BON</strain>
    </source>
</reference>
<accession>F3ZX54</accession>
<dbReference type="STRING" id="697281.Mahau_0286"/>
<dbReference type="OrthoDB" id="9795583at2"/>
<dbReference type="PIRSF" id="PIRSF019455">
    <property type="entry name" value="CopR_AtkY"/>
    <property type="match status" value="1"/>
</dbReference>
<dbReference type="HOGENOM" id="CLU_119090_2_1_9"/>
<protein>
    <submittedName>
        <fullName evidence="5">Transcriptional repressor, CopY family</fullName>
    </submittedName>
</protein>
<dbReference type="RefSeq" id="WP_013779936.1">
    <property type="nucleotide sequence ID" value="NC_015520.1"/>
</dbReference>
<dbReference type="SUPFAM" id="SSF46785">
    <property type="entry name" value="Winged helix' DNA-binding domain"/>
    <property type="match status" value="1"/>
</dbReference>
<name>F3ZX54_MAHA5</name>
<evidence type="ECO:0000313" key="5">
    <source>
        <dbReference type="EMBL" id="AEE95503.1"/>
    </source>
</evidence>
<dbReference type="GO" id="GO:0045892">
    <property type="term" value="P:negative regulation of DNA-templated transcription"/>
    <property type="evidence" value="ECO:0007669"/>
    <property type="project" value="InterPro"/>
</dbReference>
<dbReference type="InterPro" id="IPR005650">
    <property type="entry name" value="BlaI_family"/>
</dbReference>
<evidence type="ECO:0000256" key="3">
    <source>
        <dbReference type="ARBA" id="ARBA00023125"/>
    </source>
</evidence>
<keyword evidence="6" id="KW-1185">Reference proteome</keyword>
<dbReference type="Proteomes" id="UP000008457">
    <property type="component" value="Chromosome"/>
</dbReference>
<reference evidence="5 6" key="2">
    <citation type="journal article" date="2011" name="Stand. Genomic Sci.">
        <title>Complete genome sequence of Mahella australiensis type strain (50-1 BON).</title>
        <authorList>
            <person name="Sikorski J."/>
            <person name="Teshima H."/>
            <person name="Nolan M."/>
            <person name="Lucas S."/>
            <person name="Hammon N."/>
            <person name="Deshpande S."/>
            <person name="Cheng J.F."/>
            <person name="Pitluck S."/>
            <person name="Liolios K."/>
            <person name="Pagani I."/>
            <person name="Ivanova N."/>
            <person name="Huntemann M."/>
            <person name="Mavromatis K."/>
            <person name="Ovchinikova G."/>
            <person name="Pati A."/>
            <person name="Tapia R."/>
            <person name="Han C."/>
            <person name="Goodwin L."/>
            <person name="Chen A."/>
            <person name="Palaniappan K."/>
            <person name="Land M."/>
            <person name="Hauser L."/>
            <person name="Ngatchou-Djao O.D."/>
            <person name="Rohde M."/>
            <person name="Pukall R."/>
            <person name="Spring S."/>
            <person name="Abt B."/>
            <person name="Goker M."/>
            <person name="Detter J.C."/>
            <person name="Woyke T."/>
            <person name="Bristow J."/>
            <person name="Markowitz V."/>
            <person name="Hugenholtz P."/>
            <person name="Eisen J.A."/>
            <person name="Kyrpides N.C."/>
            <person name="Klenk H.P."/>
            <person name="Lapidus A."/>
        </authorList>
    </citation>
    <scope>NUCLEOTIDE SEQUENCE [LARGE SCALE GENOMIC DNA]</scope>
    <source>
        <strain evidence="6">DSM 15567 / CIP 107919 / 50-1 BON</strain>
    </source>
</reference>
<dbReference type="Gene3D" id="1.10.4040.10">
    <property type="entry name" value="Penicillinase repressor domain"/>
    <property type="match status" value="1"/>
</dbReference>
<keyword evidence="3" id="KW-0238">DNA-binding</keyword>
<dbReference type="InterPro" id="IPR036388">
    <property type="entry name" value="WH-like_DNA-bd_sf"/>
</dbReference>
<organism evidence="5 6">
    <name type="scientific">Mahella australiensis (strain DSM 15567 / CIP 107919 / 50-1 BON)</name>
    <dbReference type="NCBI Taxonomy" id="697281"/>
    <lineage>
        <taxon>Bacteria</taxon>
        <taxon>Bacillati</taxon>
        <taxon>Bacillota</taxon>
        <taxon>Clostridia</taxon>
        <taxon>Thermoanaerobacterales</taxon>
        <taxon>Thermoanaerobacterales Family IV. Incertae Sedis</taxon>
        <taxon>Mahella</taxon>
    </lineage>
</organism>
<dbReference type="Gene3D" id="1.10.10.10">
    <property type="entry name" value="Winged helix-like DNA-binding domain superfamily/Winged helix DNA-binding domain"/>
    <property type="match status" value="1"/>
</dbReference>
<dbReference type="EMBL" id="CP002360">
    <property type="protein sequence ID" value="AEE95503.1"/>
    <property type="molecule type" value="Genomic_DNA"/>
</dbReference>
<evidence type="ECO:0000256" key="4">
    <source>
        <dbReference type="ARBA" id="ARBA00023163"/>
    </source>
</evidence>
<dbReference type="GO" id="GO:0003677">
    <property type="term" value="F:DNA binding"/>
    <property type="evidence" value="ECO:0007669"/>
    <property type="project" value="UniProtKB-KW"/>
</dbReference>